<gene>
    <name evidence="1" type="ORF">HMPREF1866_01207</name>
</gene>
<dbReference type="Proteomes" id="UP000070394">
    <property type="component" value="Unassembled WGS sequence"/>
</dbReference>
<evidence type="ECO:0000313" key="1">
    <source>
        <dbReference type="EMBL" id="KXB58168.1"/>
    </source>
</evidence>
<dbReference type="EMBL" id="LSDA01000063">
    <property type="protein sequence ID" value="KXB58168.1"/>
    <property type="molecule type" value="Genomic_DNA"/>
</dbReference>
<accession>A0A133ZRW1</accession>
<dbReference type="STRING" id="467210.HMPREF1866_01207"/>
<protein>
    <submittedName>
        <fullName evidence="1">Uncharacterized protein</fullName>
    </submittedName>
</protein>
<comment type="caution">
    <text evidence="1">The sequence shown here is derived from an EMBL/GenBank/DDBJ whole genome shotgun (WGS) entry which is preliminary data.</text>
</comment>
<sequence length="158" mass="16249">MAAQLNYNYGTPMGVPGGKFDIAFDEVVTRSNEEVDKKMKFGLAVAVGTNVGKGVKLPTTGVTADKIEGVTVAIATTEHDTDGNVIIKKGAALSVMRKGNIWGRLANGITPEAGKTAYVALTGDDAGTFTTSSTGTVDIGAKFGNVVDKDNGIAVIVL</sequence>
<dbReference type="OrthoDB" id="2066505at2"/>
<keyword evidence="2" id="KW-1185">Reference proteome</keyword>
<proteinExistence type="predicted"/>
<name>A0A133ZRW1_9FIRM</name>
<dbReference type="InterPro" id="IPR054438">
    <property type="entry name" value="Struct_cement_gp24/gp6"/>
</dbReference>
<dbReference type="Pfam" id="PF22758">
    <property type="entry name" value="Phage_cement"/>
    <property type="match status" value="1"/>
</dbReference>
<organism evidence="1 2">
    <name type="scientific">Lachnoanaerobaculum saburreum</name>
    <dbReference type="NCBI Taxonomy" id="467210"/>
    <lineage>
        <taxon>Bacteria</taxon>
        <taxon>Bacillati</taxon>
        <taxon>Bacillota</taxon>
        <taxon>Clostridia</taxon>
        <taxon>Lachnospirales</taxon>
        <taxon>Lachnospiraceae</taxon>
        <taxon>Lachnoanaerobaculum</taxon>
    </lineage>
</organism>
<evidence type="ECO:0000313" key="2">
    <source>
        <dbReference type="Proteomes" id="UP000070394"/>
    </source>
</evidence>
<dbReference type="PATRIC" id="fig|467210.3.peg.1196"/>
<dbReference type="AlphaFoldDB" id="A0A133ZRW1"/>
<reference evidence="2" key="1">
    <citation type="submission" date="2016-01" db="EMBL/GenBank/DDBJ databases">
        <authorList>
            <person name="Mitreva M."/>
            <person name="Pepin K.H."/>
            <person name="Mihindukulasuriya K.A."/>
            <person name="Fulton R."/>
            <person name="Fronick C."/>
            <person name="O'Laughlin M."/>
            <person name="Miner T."/>
            <person name="Herter B."/>
            <person name="Rosa B.A."/>
            <person name="Cordes M."/>
            <person name="Tomlinson C."/>
            <person name="Wollam A."/>
            <person name="Palsikar V.B."/>
            <person name="Mardis E.R."/>
            <person name="Wilson R.K."/>
        </authorList>
    </citation>
    <scope>NUCLEOTIDE SEQUENCE [LARGE SCALE GENOMIC DNA]</scope>
    <source>
        <strain evidence="2">DNF00896</strain>
    </source>
</reference>
<dbReference type="RefSeq" id="WP_060931017.1">
    <property type="nucleotide sequence ID" value="NZ_KQ959812.1"/>
</dbReference>